<evidence type="ECO:0000313" key="2">
    <source>
        <dbReference type="Proteomes" id="UP001431783"/>
    </source>
</evidence>
<evidence type="ECO:0000313" key="1">
    <source>
        <dbReference type="EMBL" id="KAK9876473.1"/>
    </source>
</evidence>
<name>A0AAW1U1R1_9CUCU</name>
<dbReference type="SUPFAM" id="SSF53098">
    <property type="entry name" value="Ribonuclease H-like"/>
    <property type="match status" value="1"/>
</dbReference>
<gene>
    <name evidence="1" type="ORF">WA026_012787</name>
</gene>
<protein>
    <recommendedName>
        <fullName evidence="3">Integrase catalytic domain-containing protein</fullName>
    </recommendedName>
</protein>
<evidence type="ECO:0008006" key="3">
    <source>
        <dbReference type="Google" id="ProtNLM"/>
    </source>
</evidence>
<reference evidence="1 2" key="1">
    <citation type="submission" date="2023-03" db="EMBL/GenBank/DDBJ databases">
        <title>Genome insight into feeding habits of ladybird beetles.</title>
        <authorList>
            <person name="Li H.-S."/>
            <person name="Huang Y.-H."/>
            <person name="Pang H."/>
        </authorList>
    </citation>
    <scope>NUCLEOTIDE SEQUENCE [LARGE SCALE GENOMIC DNA]</scope>
    <source>
        <strain evidence="1">SYSU_2023b</strain>
        <tissue evidence="1">Whole body</tissue>
    </source>
</reference>
<dbReference type="Gene3D" id="3.30.420.10">
    <property type="entry name" value="Ribonuclease H-like superfamily/Ribonuclease H"/>
    <property type="match status" value="1"/>
</dbReference>
<dbReference type="Proteomes" id="UP001431783">
    <property type="component" value="Unassembled WGS sequence"/>
</dbReference>
<dbReference type="AlphaFoldDB" id="A0AAW1U1R1"/>
<proteinExistence type="predicted"/>
<comment type="caution">
    <text evidence="1">The sequence shown here is derived from an EMBL/GenBank/DDBJ whole genome shotgun (WGS) entry which is preliminary data.</text>
</comment>
<dbReference type="EMBL" id="JARQZJ010000036">
    <property type="protein sequence ID" value="KAK9876473.1"/>
    <property type="molecule type" value="Genomic_DNA"/>
</dbReference>
<dbReference type="GO" id="GO:0003676">
    <property type="term" value="F:nucleic acid binding"/>
    <property type="evidence" value="ECO:0007669"/>
    <property type="project" value="InterPro"/>
</dbReference>
<dbReference type="InterPro" id="IPR036397">
    <property type="entry name" value="RNaseH_sf"/>
</dbReference>
<accession>A0AAW1U1R1</accession>
<dbReference type="InterPro" id="IPR012337">
    <property type="entry name" value="RNaseH-like_sf"/>
</dbReference>
<sequence>MNRNRVQYPNGLQIQERHIVVNNEEVLMNKTRFTKPREIQLVQKGKFMEATCVDYVSKVSSLFCDRIVGLKCCNGGEYRLSLLLEFCEEKGIRISHTPQMNGVAEMMNQTLMDKENLSLSRDSRRDNLTEINTVKSYAAAVGSKSDTSVLLVRSTNQNTDIKSKINPSKVNAKIVGTRLIKDGLLIQCEDDESRDNLRNSILRDFKQSFNVSLPRKRILVL</sequence>
<keyword evidence="2" id="KW-1185">Reference proteome</keyword>
<organism evidence="1 2">
    <name type="scientific">Henosepilachna vigintioctopunctata</name>
    <dbReference type="NCBI Taxonomy" id="420089"/>
    <lineage>
        <taxon>Eukaryota</taxon>
        <taxon>Metazoa</taxon>
        <taxon>Ecdysozoa</taxon>
        <taxon>Arthropoda</taxon>
        <taxon>Hexapoda</taxon>
        <taxon>Insecta</taxon>
        <taxon>Pterygota</taxon>
        <taxon>Neoptera</taxon>
        <taxon>Endopterygota</taxon>
        <taxon>Coleoptera</taxon>
        <taxon>Polyphaga</taxon>
        <taxon>Cucujiformia</taxon>
        <taxon>Coccinelloidea</taxon>
        <taxon>Coccinellidae</taxon>
        <taxon>Epilachninae</taxon>
        <taxon>Epilachnini</taxon>
        <taxon>Henosepilachna</taxon>
    </lineage>
</organism>